<evidence type="ECO:0000313" key="9">
    <source>
        <dbReference type="EMBL" id="BCO25398.1"/>
    </source>
</evidence>
<dbReference type="Pfam" id="PF13426">
    <property type="entry name" value="PAS_9"/>
    <property type="match status" value="1"/>
</dbReference>
<evidence type="ECO:0000256" key="7">
    <source>
        <dbReference type="ARBA" id="ARBA00022840"/>
    </source>
</evidence>
<keyword evidence="4" id="KW-0808">Transferase</keyword>
<dbReference type="PANTHER" id="PTHR41523:SF8">
    <property type="entry name" value="ETHYLENE RESPONSE SENSOR PROTEIN"/>
    <property type="match status" value="1"/>
</dbReference>
<evidence type="ECO:0000259" key="8">
    <source>
        <dbReference type="PROSITE" id="PS50112"/>
    </source>
</evidence>
<dbReference type="InterPro" id="IPR011495">
    <property type="entry name" value="Sig_transdc_His_kin_sub2_dim/P"/>
</dbReference>
<dbReference type="Proteomes" id="UP000824366">
    <property type="component" value="Chromosome"/>
</dbReference>
<dbReference type="PANTHER" id="PTHR41523">
    <property type="entry name" value="TWO-COMPONENT SYSTEM SENSOR PROTEIN"/>
    <property type="match status" value="1"/>
</dbReference>
<dbReference type="NCBIfam" id="TIGR00229">
    <property type="entry name" value="sensory_box"/>
    <property type="match status" value="1"/>
</dbReference>
<evidence type="ECO:0000256" key="4">
    <source>
        <dbReference type="ARBA" id="ARBA00022679"/>
    </source>
</evidence>
<keyword evidence="3" id="KW-0597">Phosphoprotein</keyword>
<dbReference type="Pfam" id="PF07568">
    <property type="entry name" value="HisKA_2"/>
    <property type="match status" value="1"/>
</dbReference>
<dbReference type="SUPFAM" id="SSF55874">
    <property type="entry name" value="ATPase domain of HSP90 chaperone/DNA topoisomerase II/histidine kinase"/>
    <property type="match status" value="1"/>
</dbReference>
<dbReference type="Gene3D" id="3.30.565.10">
    <property type="entry name" value="Histidine kinase-like ATPase, C-terminal domain"/>
    <property type="match status" value="1"/>
</dbReference>
<evidence type="ECO:0000256" key="6">
    <source>
        <dbReference type="ARBA" id="ARBA00022777"/>
    </source>
</evidence>
<protein>
    <recommendedName>
        <fullName evidence="2">histidine kinase</fullName>
        <ecNumber evidence="2">2.7.13.3</ecNumber>
    </recommendedName>
</protein>
<evidence type="ECO:0000256" key="2">
    <source>
        <dbReference type="ARBA" id="ARBA00012438"/>
    </source>
</evidence>
<keyword evidence="7" id="KW-0067">ATP-binding</keyword>
<sequence>MVFIDKTTRPKPVLPQLSEEGALDDAAMSGTNPEDLTPGAMRALIHELRMRQIELERQNDALRRTPGPALDLEVLNSINAEIVVLDQHGIIRQVNKPWQRFALENSAAPEIHTGIGSDYLKACRTDIHNPLSSATQAHDGIQKVITGELSSFTLEYPCHSTTRQRWFSMCALPLGKNPKDGITLTHTDITAHKQAQEDLLIAAAAFEIAQPIVILDMYGRVLRVNQAFTDITGYSDQVISGKTTILLFSKREPVSTYKNIWHDTSQTGVRRWQCWLRHQNGEDIFAQGTATAVKNKEGTITHYVSTFHDHTLVHQQEQQRVLHEAAHREALVREVHHRIKNNLQGIRGLLQRFGREKPEIAEQMHVVAGHLNGISIIHGLQGRHDQSLVRLCELTREIALATSVLWQTDIHITIPDNWVFRVVAEKEAVSMALVLNELLVNAIKHGGKARGHVSVSLQQGHGIEGVEVNILNAGFLRNNKNRPTGHHHGLQLIESLRPREGLTVTLTQRGDHVHTHLHITAPVITLDANS</sequence>
<evidence type="ECO:0000313" key="10">
    <source>
        <dbReference type="Proteomes" id="UP000824366"/>
    </source>
</evidence>
<keyword evidence="6" id="KW-0418">Kinase</keyword>
<dbReference type="SUPFAM" id="SSF55785">
    <property type="entry name" value="PYP-like sensor domain (PAS domain)"/>
    <property type="match status" value="2"/>
</dbReference>
<evidence type="ECO:0000256" key="1">
    <source>
        <dbReference type="ARBA" id="ARBA00000085"/>
    </source>
</evidence>
<comment type="catalytic activity">
    <reaction evidence="1">
        <text>ATP + protein L-histidine = ADP + protein N-phospho-L-histidine.</text>
        <dbReference type="EC" id="2.7.13.3"/>
    </reaction>
</comment>
<keyword evidence="5" id="KW-0547">Nucleotide-binding</keyword>
<gene>
    <name evidence="9" type="ORF">MIZ03_0258</name>
</gene>
<dbReference type="InterPro" id="IPR035965">
    <property type="entry name" value="PAS-like_dom_sf"/>
</dbReference>
<accession>A0ABM7MGV7</accession>
<organism evidence="9 10">
    <name type="scientific">Rhodoferax lithotrophicus</name>
    <dbReference type="NCBI Taxonomy" id="2798804"/>
    <lineage>
        <taxon>Bacteria</taxon>
        <taxon>Pseudomonadati</taxon>
        <taxon>Pseudomonadota</taxon>
        <taxon>Betaproteobacteria</taxon>
        <taxon>Burkholderiales</taxon>
        <taxon>Comamonadaceae</taxon>
        <taxon>Rhodoferax</taxon>
    </lineage>
</organism>
<evidence type="ECO:0000256" key="5">
    <source>
        <dbReference type="ARBA" id="ARBA00022741"/>
    </source>
</evidence>
<dbReference type="CDD" id="cd00130">
    <property type="entry name" value="PAS"/>
    <property type="match status" value="1"/>
</dbReference>
<dbReference type="EC" id="2.7.13.3" evidence="2"/>
<dbReference type="PROSITE" id="PS50112">
    <property type="entry name" value="PAS"/>
    <property type="match status" value="1"/>
</dbReference>
<evidence type="ECO:0000256" key="3">
    <source>
        <dbReference type="ARBA" id="ARBA00022553"/>
    </source>
</evidence>
<reference evidence="9 10" key="1">
    <citation type="journal article" date="2021" name="Microbiol. Spectr.">
        <title>A Single Bacterium Capable of Oxidation and Reduction of Iron at Circumneutral pH.</title>
        <authorList>
            <person name="Kato S."/>
            <person name="Ohkuma M."/>
        </authorList>
    </citation>
    <scope>NUCLEOTIDE SEQUENCE [LARGE SCALE GENOMIC DNA]</scope>
    <source>
        <strain evidence="9 10">MIZ03</strain>
    </source>
</reference>
<keyword evidence="10" id="KW-1185">Reference proteome</keyword>
<proteinExistence type="predicted"/>
<name>A0ABM7MGV7_9BURK</name>
<dbReference type="EMBL" id="AP024238">
    <property type="protein sequence ID" value="BCO25398.1"/>
    <property type="molecule type" value="Genomic_DNA"/>
</dbReference>
<feature type="domain" description="PAS" evidence="8">
    <location>
        <begin position="196"/>
        <end position="268"/>
    </location>
</feature>
<dbReference type="InterPro" id="IPR036890">
    <property type="entry name" value="HATPase_C_sf"/>
</dbReference>
<dbReference type="Gene3D" id="3.30.450.20">
    <property type="entry name" value="PAS domain"/>
    <property type="match status" value="2"/>
</dbReference>
<dbReference type="InterPro" id="IPR000014">
    <property type="entry name" value="PAS"/>
</dbReference>